<dbReference type="InterPro" id="IPR025351">
    <property type="entry name" value="Pvc16_N"/>
</dbReference>
<dbReference type="Proteomes" id="UP000477543">
    <property type="component" value="Unassembled WGS sequence"/>
</dbReference>
<evidence type="ECO:0000259" key="1">
    <source>
        <dbReference type="Pfam" id="PF14065"/>
    </source>
</evidence>
<protein>
    <submittedName>
        <fullName evidence="2">DUF4255 domain-containing protein</fullName>
    </submittedName>
</protein>
<dbReference type="AlphaFoldDB" id="A0A6L9G0B1"/>
<gene>
    <name evidence="2" type="ORF">GT020_01465</name>
</gene>
<comment type="caution">
    <text evidence="2">The sequence shown here is derived from an EMBL/GenBank/DDBJ whole genome shotgun (WGS) entry which is preliminary data.</text>
</comment>
<dbReference type="EMBL" id="WYDN01000001">
    <property type="protein sequence ID" value="NAZ14738.1"/>
    <property type="molecule type" value="Genomic_DNA"/>
</dbReference>
<dbReference type="RefSeq" id="WP_161447049.1">
    <property type="nucleotide sequence ID" value="NZ_WYDN01000001.1"/>
</dbReference>
<name>A0A6L9G0B1_9MICC</name>
<proteinExistence type="predicted"/>
<evidence type="ECO:0000313" key="2">
    <source>
        <dbReference type="EMBL" id="NAZ14738.1"/>
    </source>
</evidence>
<dbReference type="Pfam" id="PF14065">
    <property type="entry name" value="Pvc16_N"/>
    <property type="match status" value="1"/>
</dbReference>
<accession>A0A6L9G0B1</accession>
<organism evidence="2 3">
    <name type="scientific">Glutamicibacter soli</name>
    <dbReference type="NCBI Taxonomy" id="453836"/>
    <lineage>
        <taxon>Bacteria</taxon>
        <taxon>Bacillati</taxon>
        <taxon>Actinomycetota</taxon>
        <taxon>Actinomycetes</taxon>
        <taxon>Micrococcales</taxon>
        <taxon>Micrococcaceae</taxon>
        <taxon>Glutamicibacter</taxon>
    </lineage>
</organism>
<feature type="domain" description="Pvc16 N-terminal" evidence="1">
    <location>
        <begin position="20"/>
        <end position="187"/>
    </location>
</feature>
<evidence type="ECO:0000313" key="3">
    <source>
        <dbReference type="Proteomes" id="UP000477543"/>
    </source>
</evidence>
<reference evidence="2 3" key="1">
    <citation type="submission" date="2020-01" db="EMBL/GenBank/DDBJ databases">
        <title>Glutamicibacter soli M275.</title>
        <authorList>
            <person name="Meng X."/>
        </authorList>
    </citation>
    <scope>NUCLEOTIDE SEQUENCE [LARGE SCALE GENOMIC DNA]</scope>
    <source>
        <strain evidence="2 3">M275</strain>
    </source>
</reference>
<sequence length="203" mass="22461">MSNFSIIHDATMQLRRSVFDALQNTADTDFGLSGDIDRITLGSPASELDDNVVASLYLYRFGINPALRNQPALPDRNDATLFHSPPLPLTLHFLFTPLLHDEPTNLLLLGRVLQHMHDEPVITTLNGQAIDDSHGGADVVLRRTPEELEAETLSGLWSAFNSTLRLAAFFKLETIAIASGLPPRQQSRTQLVTPVIGTKERQR</sequence>